<dbReference type="KEGG" id="mlz:F6J85_01890"/>
<accession>A0A5J6L0G7</accession>
<dbReference type="EMBL" id="CP044232">
    <property type="protein sequence ID" value="QEW01969.1"/>
    <property type="molecule type" value="Genomic_DNA"/>
</dbReference>
<dbReference type="InterPro" id="IPR050268">
    <property type="entry name" value="NADH-dep_flavin_reductase"/>
</dbReference>
<keyword evidence="5" id="KW-1185">Reference proteome</keyword>
<feature type="region of interest" description="Disordered" evidence="2">
    <location>
        <begin position="1"/>
        <end position="23"/>
    </location>
</feature>
<evidence type="ECO:0000256" key="1">
    <source>
        <dbReference type="ARBA" id="ARBA00023002"/>
    </source>
</evidence>
<evidence type="ECO:0000256" key="2">
    <source>
        <dbReference type="SAM" id="MobiDB-lite"/>
    </source>
</evidence>
<dbReference type="Pfam" id="PF01613">
    <property type="entry name" value="Flavin_Reduct"/>
    <property type="match status" value="1"/>
</dbReference>
<evidence type="ECO:0000313" key="4">
    <source>
        <dbReference type="EMBL" id="QEW01969.1"/>
    </source>
</evidence>
<keyword evidence="1" id="KW-0560">Oxidoreductase</keyword>
<organism evidence="4 5">
    <name type="scientific">Microbacterium lushaniae</name>
    <dbReference type="NCBI Taxonomy" id="2614639"/>
    <lineage>
        <taxon>Bacteria</taxon>
        <taxon>Bacillati</taxon>
        <taxon>Actinomycetota</taxon>
        <taxon>Actinomycetes</taxon>
        <taxon>Micrococcales</taxon>
        <taxon>Microbacteriaceae</taxon>
        <taxon>Microbacterium</taxon>
    </lineage>
</organism>
<protein>
    <submittedName>
        <fullName evidence="4">Flavin reductase</fullName>
    </submittedName>
</protein>
<gene>
    <name evidence="4" type="ORF">F6J85_01890</name>
</gene>
<name>A0A5J6L0G7_9MICO</name>
<dbReference type="GO" id="GO:0006208">
    <property type="term" value="P:pyrimidine nucleobase catabolic process"/>
    <property type="evidence" value="ECO:0007669"/>
    <property type="project" value="TreeGrafter"/>
</dbReference>
<reference evidence="5" key="1">
    <citation type="submission" date="2019-09" db="EMBL/GenBank/DDBJ databases">
        <title>Mumia zhuanghuii sp. nov. isolated from the intestinal contents of plateau pika (Ochotona curzoniae) in the Qinghai-Tibet plateau of China.</title>
        <authorList>
            <person name="Tian Z."/>
        </authorList>
    </citation>
    <scope>NUCLEOTIDE SEQUENCE [LARGE SCALE GENOMIC DNA]</scope>
    <source>
        <strain evidence="5">L-031</strain>
    </source>
</reference>
<sequence>MPQAGVSQPPLARHSLNLVPEGTEPSLAADTFKAAFREHPAGVAVVTADPGEHPVAMTVSSLASVSTEPPLLVFSASVLSSSTPVLEDAETVVVHFLTDEQLWLAKLGADKGADRFADASAWQRLPTGEPLFPSAFAWIRGRVAHRLEAGNSILYVVHALEASVPGDAAHAGDPHPLVYHDRTWHRLGPWSAI</sequence>
<dbReference type="InterPro" id="IPR012349">
    <property type="entry name" value="Split_barrel_FMN-bd"/>
</dbReference>
<dbReference type="SMART" id="SM00903">
    <property type="entry name" value="Flavin_Reduct"/>
    <property type="match status" value="1"/>
</dbReference>
<evidence type="ECO:0000313" key="5">
    <source>
        <dbReference type="Proteomes" id="UP000325516"/>
    </source>
</evidence>
<dbReference type="Proteomes" id="UP000325516">
    <property type="component" value="Chromosome"/>
</dbReference>
<dbReference type="Gene3D" id="2.30.110.10">
    <property type="entry name" value="Electron Transport, Fmn-binding Protein, Chain A"/>
    <property type="match status" value="1"/>
</dbReference>
<proteinExistence type="predicted"/>
<dbReference type="PANTHER" id="PTHR30466:SF1">
    <property type="entry name" value="FMN REDUCTASE (NADH) RUTF"/>
    <property type="match status" value="1"/>
</dbReference>
<dbReference type="AlphaFoldDB" id="A0A5J6L0G7"/>
<dbReference type="SUPFAM" id="SSF50475">
    <property type="entry name" value="FMN-binding split barrel"/>
    <property type="match status" value="1"/>
</dbReference>
<dbReference type="PANTHER" id="PTHR30466">
    <property type="entry name" value="FLAVIN REDUCTASE"/>
    <property type="match status" value="1"/>
</dbReference>
<dbReference type="GO" id="GO:0010181">
    <property type="term" value="F:FMN binding"/>
    <property type="evidence" value="ECO:0007669"/>
    <property type="project" value="InterPro"/>
</dbReference>
<dbReference type="GO" id="GO:0042602">
    <property type="term" value="F:riboflavin reductase (NADPH) activity"/>
    <property type="evidence" value="ECO:0007669"/>
    <property type="project" value="TreeGrafter"/>
</dbReference>
<feature type="domain" description="Flavin reductase like" evidence="3">
    <location>
        <begin position="36"/>
        <end position="186"/>
    </location>
</feature>
<evidence type="ECO:0000259" key="3">
    <source>
        <dbReference type="SMART" id="SM00903"/>
    </source>
</evidence>
<dbReference type="InterPro" id="IPR002563">
    <property type="entry name" value="Flavin_Rdtase-like_dom"/>
</dbReference>
<dbReference type="RefSeq" id="WP_150923612.1">
    <property type="nucleotide sequence ID" value="NZ_CP044232.1"/>
</dbReference>